<keyword evidence="1" id="KW-0812">Transmembrane</keyword>
<dbReference type="EMBL" id="VUJU01004500">
    <property type="protein sequence ID" value="KAF0754148.1"/>
    <property type="molecule type" value="Genomic_DNA"/>
</dbReference>
<feature type="transmembrane region" description="Helical" evidence="1">
    <location>
        <begin position="114"/>
        <end position="134"/>
    </location>
</feature>
<gene>
    <name evidence="2" type="ORF">FWK35_00014211</name>
</gene>
<dbReference type="Proteomes" id="UP000478052">
    <property type="component" value="Unassembled WGS sequence"/>
</dbReference>
<reference evidence="2 3" key="1">
    <citation type="submission" date="2019-08" db="EMBL/GenBank/DDBJ databases">
        <title>Whole genome of Aphis craccivora.</title>
        <authorList>
            <person name="Voronova N.V."/>
            <person name="Shulinski R.S."/>
            <person name="Bandarenka Y.V."/>
            <person name="Zhorov D.G."/>
            <person name="Warner D."/>
        </authorList>
    </citation>
    <scope>NUCLEOTIDE SEQUENCE [LARGE SCALE GENOMIC DNA]</scope>
    <source>
        <strain evidence="2">180601</strain>
        <tissue evidence="2">Whole Body</tissue>
    </source>
</reference>
<keyword evidence="1" id="KW-1133">Transmembrane helix</keyword>
<comment type="caution">
    <text evidence="2">The sequence shown here is derived from an EMBL/GenBank/DDBJ whole genome shotgun (WGS) entry which is preliminary data.</text>
</comment>
<accession>A0A6G0YEL6</accession>
<name>A0A6G0YEL6_APHCR</name>
<evidence type="ECO:0000313" key="2">
    <source>
        <dbReference type="EMBL" id="KAF0754148.1"/>
    </source>
</evidence>
<evidence type="ECO:0000313" key="3">
    <source>
        <dbReference type="Proteomes" id="UP000478052"/>
    </source>
</evidence>
<feature type="transmembrane region" description="Helical" evidence="1">
    <location>
        <begin position="48"/>
        <end position="69"/>
    </location>
</feature>
<feature type="transmembrane region" description="Helical" evidence="1">
    <location>
        <begin position="89"/>
        <end position="107"/>
    </location>
</feature>
<keyword evidence="1" id="KW-0472">Membrane</keyword>
<organism evidence="2 3">
    <name type="scientific">Aphis craccivora</name>
    <name type="common">Cowpea aphid</name>
    <dbReference type="NCBI Taxonomy" id="307492"/>
    <lineage>
        <taxon>Eukaryota</taxon>
        <taxon>Metazoa</taxon>
        <taxon>Ecdysozoa</taxon>
        <taxon>Arthropoda</taxon>
        <taxon>Hexapoda</taxon>
        <taxon>Insecta</taxon>
        <taxon>Pterygota</taxon>
        <taxon>Neoptera</taxon>
        <taxon>Paraneoptera</taxon>
        <taxon>Hemiptera</taxon>
        <taxon>Sternorrhyncha</taxon>
        <taxon>Aphidomorpha</taxon>
        <taxon>Aphidoidea</taxon>
        <taxon>Aphididae</taxon>
        <taxon>Aphidini</taxon>
        <taxon>Aphis</taxon>
        <taxon>Aphis</taxon>
    </lineage>
</organism>
<keyword evidence="3" id="KW-1185">Reference proteome</keyword>
<evidence type="ECO:0000256" key="1">
    <source>
        <dbReference type="SAM" id="Phobius"/>
    </source>
</evidence>
<proteinExistence type="predicted"/>
<sequence>MLTHYNNIVDSIEHCSNLDDRILIFSTWKDLEYWNALFLEHCKCMTVVYNYLIEEFIIFLLGVEIIFYGSLELSDDCIGILDSESSDEFIDFTMLCVFFFFFVPVYMKKCQNNALISNFLVHSGGHFLIFQIVFKCARKNQKKKINEKREFLHKISFGPNRFFYMIVIQKIIIFLISSSYIQILTKILIKELKFWFIQAIKT</sequence>
<feature type="transmembrane region" description="Helical" evidence="1">
    <location>
        <begin position="162"/>
        <end position="183"/>
    </location>
</feature>
<protein>
    <submittedName>
        <fullName evidence="2">Uncharacterized protein</fullName>
    </submittedName>
</protein>
<dbReference type="AlphaFoldDB" id="A0A6G0YEL6"/>